<evidence type="ECO:0000313" key="3">
    <source>
        <dbReference type="Proteomes" id="UP000505210"/>
    </source>
</evidence>
<accession>A0A6M8B7H4</accession>
<organism evidence="2 3">
    <name type="scientific">Thermoleptolyngbya sichuanensis A183</name>
    <dbReference type="NCBI Taxonomy" id="2737172"/>
    <lineage>
        <taxon>Bacteria</taxon>
        <taxon>Bacillati</taxon>
        <taxon>Cyanobacteriota</taxon>
        <taxon>Cyanophyceae</taxon>
        <taxon>Oculatellales</taxon>
        <taxon>Oculatellaceae</taxon>
        <taxon>Thermoleptolyngbya</taxon>
        <taxon>Thermoleptolyngbya sichuanensis</taxon>
    </lineage>
</organism>
<dbReference type="EMBL" id="CP053661">
    <property type="protein sequence ID" value="QKD83309.1"/>
    <property type="molecule type" value="Genomic_DNA"/>
</dbReference>
<gene>
    <name evidence="2" type="ORF">HPC62_14880</name>
</gene>
<dbReference type="KEGG" id="theu:HPC62_14880"/>
<sequence length="140" mass="15154">MKSAFLFVLVPAVMLVGVALPQAQAQTAPEARQISQVSLTAIAESFITRLGDQQFESAVADYEASLQDVNDISARSIQTYWNDIVAESGPFRQIIRSTVLSDGRPNGESVVSVVCQFGRTNRELFVVLSGTDVVSFSPVE</sequence>
<evidence type="ECO:0008006" key="4">
    <source>
        <dbReference type="Google" id="ProtNLM"/>
    </source>
</evidence>
<reference evidence="2 3" key="1">
    <citation type="submission" date="2020-05" db="EMBL/GenBank/DDBJ databases">
        <title>Complete genome sequence of of a novel Thermoleptolyngbya strain isolated from hot springs of Ganzi, Sichuan China.</title>
        <authorList>
            <person name="Tang J."/>
            <person name="Daroch M."/>
            <person name="Li L."/>
            <person name="Waleron K."/>
            <person name="Waleron M."/>
            <person name="Waleron M."/>
        </authorList>
    </citation>
    <scope>NUCLEOTIDE SEQUENCE [LARGE SCALE GENOMIC DNA]</scope>
    <source>
        <strain evidence="2 3">PKUAC-SCTA183</strain>
    </source>
</reference>
<dbReference type="RefSeq" id="WP_172356910.1">
    <property type="nucleotide sequence ID" value="NZ_CP053661.1"/>
</dbReference>
<feature type="chain" id="PRO_5026766045" description="DUF3887 domain-containing protein" evidence="1">
    <location>
        <begin position="26"/>
        <end position="140"/>
    </location>
</feature>
<evidence type="ECO:0000256" key="1">
    <source>
        <dbReference type="SAM" id="SignalP"/>
    </source>
</evidence>
<dbReference type="Gene3D" id="3.10.450.590">
    <property type="match status" value="1"/>
</dbReference>
<name>A0A6M8B7H4_9CYAN</name>
<proteinExistence type="predicted"/>
<keyword evidence="3" id="KW-1185">Reference proteome</keyword>
<feature type="signal peptide" evidence="1">
    <location>
        <begin position="1"/>
        <end position="25"/>
    </location>
</feature>
<protein>
    <recommendedName>
        <fullName evidence="4">DUF3887 domain-containing protein</fullName>
    </recommendedName>
</protein>
<keyword evidence="1" id="KW-0732">Signal</keyword>
<dbReference type="AlphaFoldDB" id="A0A6M8B7H4"/>
<dbReference type="Proteomes" id="UP000505210">
    <property type="component" value="Chromosome"/>
</dbReference>
<evidence type="ECO:0000313" key="2">
    <source>
        <dbReference type="EMBL" id="QKD83309.1"/>
    </source>
</evidence>